<dbReference type="AlphaFoldDB" id="A0A8W8MEM5"/>
<dbReference type="Proteomes" id="UP000005408">
    <property type="component" value="Unassembled WGS sequence"/>
</dbReference>
<evidence type="ECO:0000313" key="2">
    <source>
        <dbReference type="Proteomes" id="UP000005408"/>
    </source>
</evidence>
<organism evidence="1 2">
    <name type="scientific">Magallana gigas</name>
    <name type="common">Pacific oyster</name>
    <name type="synonym">Crassostrea gigas</name>
    <dbReference type="NCBI Taxonomy" id="29159"/>
    <lineage>
        <taxon>Eukaryota</taxon>
        <taxon>Metazoa</taxon>
        <taxon>Spiralia</taxon>
        <taxon>Lophotrochozoa</taxon>
        <taxon>Mollusca</taxon>
        <taxon>Bivalvia</taxon>
        <taxon>Autobranchia</taxon>
        <taxon>Pteriomorphia</taxon>
        <taxon>Ostreida</taxon>
        <taxon>Ostreoidea</taxon>
        <taxon>Ostreidae</taxon>
        <taxon>Magallana</taxon>
    </lineage>
</organism>
<proteinExistence type="predicted"/>
<sequence>MRTSGYICEDPFSIFIIINSVLKLKDSSENVWDRRMNVKAQGLSLPLYHLIPLLLREAELVKTRIAACDLERNVRQIVTTTQKKIEDAAARYMEDIITASHFVKVCGSIYAGVFDV</sequence>
<accession>A0A8W8MEM5</accession>
<reference evidence="1" key="1">
    <citation type="submission" date="2022-08" db="UniProtKB">
        <authorList>
            <consortium name="EnsemblMetazoa"/>
        </authorList>
    </citation>
    <scope>IDENTIFICATION</scope>
    <source>
        <strain evidence="1">05x7-T-G4-1.051#20</strain>
    </source>
</reference>
<dbReference type="EnsemblMetazoa" id="G32632.1">
    <property type="protein sequence ID" value="G32632.1:cds"/>
    <property type="gene ID" value="G32632"/>
</dbReference>
<name>A0A8W8MEM5_MAGGI</name>
<evidence type="ECO:0000313" key="1">
    <source>
        <dbReference type="EnsemblMetazoa" id="G32632.1:cds"/>
    </source>
</evidence>
<keyword evidence="2" id="KW-1185">Reference proteome</keyword>
<protein>
    <submittedName>
        <fullName evidence="1">Uncharacterized protein</fullName>
    </submittedName>
</protein>